<dbReference type="EMBL" id="JAENJH010000007">
    <property type="protein sequence ID" value="MBK1787708.1"/>
    <property type="molecule type" value="Genomic_DNA"/>
</dbReference>
<name>A0A934V8F6_9PSEU</name>
<keyword evidence="4" id="KW-1185">Reference proteome</keyword>
<sequence>MVTYRYRCERDGGFDVRLPIGTAEPSARCPVCDGASVRVFTAPALSLGSRSLIAAIDETQKSRDEPAVVAAPPARRRRASAQVPNPALRHLPRP</sequence>
<evidence type="ECO:0000313" key="3">
    <source>
        <dbReference type="EMBL" id="MBK1787708.1"/>
    </source>
</evidence>
<dbReference type="RefSeq" id="WP_200322621.1">
    <property type="nucleotide sequence ID" value="NZ_JAENJH010000007.1"/>
</dbReference>
<dbReference type="Proteomes" id="UP000635245">
    <property type="component" value="Unassembled WGS sequence"/>
</dbReference>
<feature type="domain" description="Putative regulatory protein FmdB zinc ribbon" evidence="2">
    <location>
        <begin position="1"/>
        <end position="41"/>
    </location>
</feature>
<feature type="region of interest" description="Disordered" evidence="1">
    <location>
        <begin position="61"/>
        <end position="94"/>
    </location>
</feature>
<gene>
    <name evidence="3" type="ORF">JHE00_25555</name>
</gene>
<dbReference type="InterPro" id="IPR013429">
    <property type="entry name" value="Regulatory_FmdB_Zinc_ribbon"/>
</dbReference>
<reference evidence="3" key="1">
    <citation type="submission" date="2020-12" db="EMBL/GenBank/DDBJ databases">
        <title>Prauserella sp. ASG 168, a novel actinomycete isolated from cave rock.</title>
        <authorList>
            <person name="Suriyachadkun C."/>
        </authorList>
    </citation>
    <scope>NUCLEOTIDE SEQUENCE</scope>
    <source>
        <strain evidence="3">ASG 168</strain>
    </source>
</reference>
<evidence type="ECO:0000313" key="4">
    <source>
        <dbReference type="Proteomes" id="UP000635245"/>
    </source>
</evidence>
<accession>A0A934V8F6</accession>
<dbReference type="SMART" id="SM00834">
    <property type="entry name" value="CxxC_CXXC_SSSS"/>
    <property type="match status" value="1"/>
</dbReference>
<dbReference type="NCBIfam" id="TIGR02605">
    <property type="entry name" value="CxxC_CxxC_SSSS"/>
    <property type="match status" value="1"/>
</dbReference>
<dbReference type="AlphaFoldDB" id="A0A934V8F6"/>
<proteinExistence type="predicted"/>
<organism evidence="3 4">
    <name type="scientific">Prauserella cavernicola</name>
    <dbReference type="NCBI Taxonomy" id="2800127"/>
    <lineage>
        <taxon>Bacteria</taxon>
        <taxon>Bacillati</taxon>
        <taxon>Actinomycetota</taxon>
        <taxon>Actinomycetes</taxon>
        <taxon>Pseudonocardiales</taxon>
        <taxon>Pseudonocardiaceae</taxon>
        <taxon>Prauserella</taxon>
    </lineage>
</organism>
<evidence type="ECO:0000259" key="2">
    <source>
        <dbReference type="SMART" id="SM00834"/>
    </source>
</evidence>
<protein>
    <submittedName>
        <fullName evidence="3">Zinc ribbon domain-containing protein</fullName>
    </submittedName>
</protein>
<comment type="caution">
    <text evidence="3">The sequence shown here is derived from an EMBL/GenBank/DDBJ whole genome shotgun (WGS) entry which is preliminary data.</text>
</comment>
<evidence type="ECO:0000256" key="1">
    <source>
        <dbReference type="SAM" id="MobiDB-lite"/>
    </source>
</evidence>